<comment type="caution">
    <text evidence="3">The sequence shown here is derived from an EMBL/GenBank/DDBJ whole genome shotgun (WGS) entry which is preliminary data.</text>
</comment>
<dbReference type="Proteomes" id="UP000241890">
    <property type="component" value="Unassembled WGS sequence"/>
</dbReference>
<protein>
    <recommendedName>
        <fullName evidence="2">AB hydrolase-1 domain-containing protein</fullName>
    </recommendedName>
</protein>
<keyword evidence="4" id="KW-1185">Reference proteome</keyword>
<evidence type="ECO:0000313" key="4">
    <source>
        <dbReference type="Proteomes" id="UP000241890"/>
    </source>
</evidence>
<dbReference type="InParanoid" id="A0A2R5GKU0"/>
<dbReference type="PANTHER" id="PTHR42886:SF29">
    <property type="entry name" value="PUMMELIG, ISOFORM A"/>
    <property type="match status" value="1"/>
</dbReference>
<evidence type="ECO:0000259" key="2">
    <source>
        <dbReference type="Pfam" id="PF12697"/>
    </source>
</evidence>
<dbReference type="EMBL" id="BEYU01000074">
    <property type="protein sequence ID" value="GBG30348.1"/>
    <property type="molecule type" value="Genomic_DNA"/>
</dbReference>
<dbReference type="OrthoDB" id="94039at2759"/>
<dbReference type="PANTHER" id="PTHR42886">
    <property type="entry name" value="RE40534P-RELATED"/>
    <property type="match status" value="1"/>
</dbReference>
<sequence length="310" mass="34680">MIMKSMAGAKTAWIARQVGAKGAKERGTLLVFTHANGFCKEMWLPIWDLLIEQIDTERAPIDLLSLDLAGHGDSGPITKPLNIEEFGRNVLEAIDTFCARTQASYDRIVGIGHSIGGSSTLKAQLLRPVFTRVLLMEPIMSLPDEQGRFFRKDESDFVKSTLRRRNRFPDRKSAADNWRGKGAYKGWAPGMLELFVQHAMRETEDGSVELKCEPASEAEAYADNNPILTELHKVSCPAIVIGGSESWHMPKDKVEAFHKLYRYPGGFEIVPGGDHFLPMVDPEFFTKRILETFSFPTKASTRLAPKVARL</sequence>
<dbReference type="InterPro" id="IPR029058">
    <property type="entry name" value="AB_hydrolase_fold"/>
</dbReference>
<reference evidence="3 4" key="1">
    <citation type="submission" date="2017-12" db="EMBL/GenBank/DDBJ databases">
        <title>Sequencing, de novo assembly and annotation of complete genome of a new Thraustochytrid species, strain FCC1311.</title>
        <authorList>
            <person name="Sedici K."/>
            <person name="Godart F."/>
            <person name="Aiese Cigliano R."/>
            <person name="Sanseverino W."/>
            <person name="Barakat M."/>
            <person name="Ortet P."/>
            <person name="Marechal E."/>
            <person name="Cagnac O."/>
            <person name="Amato A."/>
        </authorList>
    </citation>
    <scope>NUCLEOTIDE SEQUENCE [LARGE SCALE GENOMIC DNA]</scope>
</reference>
<dbReference type="Pfam" id="PF12697">
    <property type="entry name" value="Abhydrolase_6"/>
    <property type="match status" value="1"/>
</dbReference>
<gene>
    <name evidence="3" type="ORF">FCC1311_065672</name>
</gene>
<organism evidence="3 4">
    <name type="scientific">Hondaea fermentalgiana</name>
    <dbReference type="NCBI Taxonomy" id="2315210"/>
    <lineage>
        <taxon>Eukaryota</taxon>
        <taxon>Sar</taxon>
        <taxon>Stramenopiles</taxon>
        <taxon>Bigyra</taxon>
        <taxon>Labyrinthulomycetes</taxon>
        <taxon>Thraustochytrida</taxon>
        <taxon>Thraustochytriidae</taxon>
        <taxon>Hondaea</taxon>
    </lineage>
</organism>
<evidence type="ECO:0000313" key="3">
    <source>
        <dbReference type="EMBL" id="GBG30348.1"/>
    </source>
</evidence>
<accession>A0A2R5GKU0</accession>
<dbReference type="Gene3D" id="3.40.50.1820">
    <property type="entry name" value="alpha/beta hydrolase"/>
    <property type="match status" value="1"/>
</dbReference>
<proteinExistence type="inferred from homology"/>
<comment type="similarity">
    <text evidence="1">Belongs to the peptidase S33 family. ABHD4/ABHD5 subfamily.</text>
</comment>
<dbReference type="SUPFAM" id="SSF53474">
    <property type="entry name" value="alpha/beta-Hydrolases"/>
    <property type="match status" value="1"/>
</dbReference>
<name>A0A2R5GKU0_9STRA</name>
<evidence type="ECO:0000256" key="1">
    <source>
        <dbReference type="ARBA" id="ARBA00038097"/>
    </source>
</evidence>
<dbReference type="InterPro" id="IPR000073">
    <property type="entry name" value="AB_hydrolase_1"/>
</dbReference>
<feature type="domain" description="AB hydrolase-1" evidence="2">
    <location>
        <begin position="30"/>
        <end position="285"/>
    </location>
</feature>
<dbReference type="AlphaFoldDB" id="A0A2R5GKU0"/>